<evidence type="ECO:0000256" key="3">
    <source>
        <dbReference type="ARBA" id="ARBA00023237"/>
    </source>
</evidence>
<sequence length="969" mass="107448">MSLFKPNTLTIALWAAGLTMPAIAYSAESEVEQTTLEQEESIETITITGFRRSLIDSINTKRFSDTVSEQISADDLGALPDVSISDALTRLPGISAVRTNGQSGEINIRGLAGGFVFTTLNGREQVSTKGERNIEFDQYPSELISSGAVYKSPKASLIEGGVAGTVELTTASPLSIKNDYKLSANARMMKNDRSSEIYDADGTGHRLSVSYQTKLLDDTLGVAVGAARLYQPSVSTQFIGLAYNERKELDFDQAEQERDEALGLENPGQEYLSEGMELQHRGGAETRTGLMGVIEYAPTDNFVLKADYFKSKFDSEEFARGLRIKFEPDDAGINNPVLEDGDYMIGGTISRYSNGYTRIETANDNNNKENSITSYGVNADWFITDNLQVQFDVSHSKADSDFRNGLLWSLIAEDANADSPVTDKNLSINYQLNGLDLPDLGVNQGDKLTDINHLMVSKYGIYPYIYSDQVDAVKFDLTYTLDNDFFSSIEFGARESEREYTAKRQVFEYGSDGEFLTEEAPLKLTDDMVHQVDWEGEFSYFPSYLAIDMDKALNAWFPSGVPEPVQTWGNAPGVDNQDDITTNTDYSWSMVQSGNVYEDVFAAYAMANIDTEFLGVPVTGNLGVRMVETEQSATELKNVDGNLKAGAQNIKDEAGLINTEYSKEVRGIKYTDYLPQLNLNFKITDNDQIRVAAAKVMSRPPIHRLAAQSSYNINALTGEVTGSATNNPELKPFYATQYDLSFERYFDDASGSLAVALFYKDIESTGIQAVTLENFDFEGYGFPIPDAIEQESGAMLETTNGDFEIAYNDDNGGYLRGLEVSFTKIFVDLPELFSGLGVNLNYSYTESEIDQLQNVDGDTFSTSLPGLSKNLFTGTAFWEYQNFETRLSVRYRDKFVSDQTARDTQIVNYDAETVLDYQASYKLTDSLSVLFQANNLTDAPTKSYFGTEAKTGTIQYFGRQFYLGVNYAL</sequence>
<evidence type="ECO:0000256" key="4">
    <source>
        <dbReference type="RuleBase" id="RU003357"/>
    </source>
</evidence>
<accession>A0ABY7ANK1</accession>
<dbReference type="PANTHER" id="PTHR40980:SF3">
    <property type="entry name" value="TONB-DEPENDENT RECEPTOR-LIKE BETA-BARREL DOMAIN-CONTAINING PROTEIN"/>
    <property type="match status" value="1"/>
</dbReference>
<evidence type="ECO:0000259" key="7">
    <source>
        <dbReference type="Pfam" id="PF07715"/>
    </source>
</evidence>
<dbReference type="Pfam" id="PF00593">
    <property type="entry name" value="TonB_dep_Rec_b-barrel"/>
    <property type="match status" value="1"/>
</dbReference>
<keyword evidence="2 4" id="KW-0472">Membrane</keyword>
<keyword evidence="8" id="KW-0675">Receptor</keyword>
<dbReference type="InterPro" id="IPR037066">
    <property type="entry name" value="Plug_dom_sf"/>
</dbReference>
<evidence type="ECO:0000256" key="5">
    <source>
        <dbReference type="SAM" id="SignalP"/>
    </source>
</evidence>
<dbReference type="Gene3D" id="2.40.170.20">
    <property type="entry name" value="TonB-dependent receptor, beta-barrel domain"/>
    <property type="match status" value="2"/>
</dbReference>
<feature type="chain" id="PRO_5045858498" evidence="5">
    <location>
        <begin position="25"/>
        <end position="969"/>
    </location>
</feature>
<keyword evidence="4" id="KW-0798">TonB box</keyword>
<protein>
    <submittedName>
        <fullName evidence="8">TonB-dependent receptor</fullName>
    </submittedName>
</protein>
<comment type="similarity">
    <text evidence="4">Belongs to the TonB-dependent receptor family.</text>
</comment>
<dbReference type="InterPro" id="IPR010104">
    <property type="entry name" value="TonB_rcpt_bac"/>
</dbReference>
<keyword evidence="5" id="KW-0732">Signal</keyword>
<evidence type="ECO:0000313" key="8">
    <source>
        <dbReference type="EMBL" id="WAJ70875.1"/>
    </source>
</evidence>
<dbReference type="SUPFAM" id="SSF56935">
    <property type="entry name" value="Porins"/>
    <property type="match status" value="1"/>
</dbReference>
<keyword evidence="3" id="KW-0998">Cell outer membrane</keyword>
<dbReference type="InterPro" id="IPR036942">
    <property type="entry name" value="Beta-barrel_TonB_sf"/>
</dbReference>
<dbReference type="Pfam" id="PF07715">
    <property type="entry name" value="Plug"/>
    <property type="match status" value="1"/>
</dbReference>
<feature type="domain" description="TonB-dependent receptor plug" evidence="7">
    <location>
        <begin position="67"/>
        <end position="164"/>
    </location>
</feature>
<dbReference type="InterPro" id="IPR000531">
    <property type="entry name" value="Beta-barrel_TonB"/>
</dbReference>
<organism evidence="8 9">
    <name type="scientific">Catenovulum adriaticum</name>
    <dbReference type="NCBI Taxonomy" id="2984846"/>
    <lineage>
        <taxon>Bacteria</taxon>
        <taxon>Pseudomonadati</taxon>
        <taxon>Pseudomonadota</taxon>
        <taxon>Gammaproteobacteria</taxon>
        <taxon>Alteromonadales</taxon>
        <taxon>Alteromonadaceae</taxon>
        <taxon>Catenovulum</taxon>
    </lineage>
</organism>
<dbReference type="PANTHER" id="PTHR40980">
    <property type="entry name" value="PLUG DOMAIN-CONTAINING PROTEIN"/>
    <property type="match status" value="1"/>
</dbReference>
<dbReference type="EMBL" id="CP109965">
    <property type="protein sequence ID" value="WAJ70875.1"/>
    <property type="molecule type" value="Genomic_DNA"/>
</dbReference>
<dbReference type="NCBIfam" id="TIGR01782">
    <property type="entry name" value="TonB-Xanth-Caul"/>
    <property type="match status" value="1"/>
</dbReference>
<evidence type="ECO:0000313" key="9">
    <source>
        <dbReference type="Proteomes" id="UP001163726"/>
    </source>
</evidence>
<proteinExistence type="inferred from homology"/>
<dbReference type="Gene3D" id="2.170.130.10">
    <property type="entry name" value="TonB-dependent receptor, plug domain"/>
    <property type="match status" value="1"/>
</dbReference>
<reference evidence="8" key="1">
    <citation type="submission" date="2022-10" db="EMBL/GenBank/DDBJ databases">
        <title>Catenovulum adriacola sp. nov. isolated in the Harbour of Susak.</title>
        <authorList>
            <person name="Schoch T."/>
            <person name="Reich S.J."/>
            <person name="Stoeferle S."/>
            <person name="Flaiz M."/>
            <person name="Kazda M."/>
            <person name="Riedel C.U."/>
            <person name="Duerre P."/>
        </authorList>
    </citation>
    <scope>NUCLEOTIDE SEQUENCE</scope>
    <source>
        <strain evidence="8">TS8</strain>
    </source>
</reference>
<keyword evidence="9" id="KW-1185">Reference proteome</keyword>
<feature type="domain" description="TonB-dependent receptor-like beta-barrel" evidence="6">
    <location>
        <begin position="459"/>
        <end position="936"/>
    </location>
</feature>
<name>A0ABY7ANK1_9ALTE</name>
<gene>
    <name evidence="8" type="ORF">OLW01_03430</name>
</gene>
<dbReference type="InterPro" id="IPR012910">
    <property type="entry name" value="Plug_dom"/>
</dbReference>
<feature type="signal peptide" evidence="5">
    <location>
        <begin position="1"/>
        <end position="24"/>
    </location>
</feature>
<evidence type="ECO:0000256" key="1">
    <source>
        <dbReference type="ARBA" id="ARBA00004442"/>
    </source>
</evidence>
<comment type="subcellular location">
    <subcellularLocation>
        <location evidence="1 4">Cell outer membrane</location>
    </subcellularLocation>
</comment>
<dbReference type="RefSeq" id="WP_268075221.1">
    <property type="nucleotide sequence ID" value="NZ_CP109965.1"/>
</dbReference>
<evidence type="ECO:0000256" key="2">
    <source>
        <dbReference type="ARBA" id="ARBA00023136"/>
    </source>
</evidence>
<dbReference type="Proteomes" id="UP001163726">
    <property type="component" value="Chromosome"/>
</dbReference>
<evidence type="ECO:0000259" key="6">
    <source>
        <dbReference type="Pfam" id="PF00593"/>
    </source>
</evidence>